<dbReference type="InterPro" id="IPR037225">
    <property type="entry name" value="Nuo51_FMN-bd_sf"/>
</dbReference>
<dbReference type="Proteomes" id="UP001084197">
    <property type="component" value="Unassembled WGS sequence"/>
</dbReference>
<evidence type="ECO:0000256" key="7">
    <source>
        <dbReference type="ARBA" id="ARBA00023014"/>
    </source>
</evidence>
<dbReference type="GO" id="GO:0046872">
    <property type="term" value="F:metal ion binding"/>
    <property type="evidence" value="ECO:0007669"/>
    <property type="project" value="UniProtKB-KW"/>
</dbReference>
<dbReference type="NCBIfam" id="TIGR01945">
    <property type="entry name" value="rnfC"/>
    <property type="match status" value="1"/>
</dbReference>
<keyword evidence="2 8" id="KW-0004">4Fe-4S</keyword>
<feature type="region of interest" description="Disordered" evidence="9">
    <location>
        <begin position="1"/>
        <end position="26"/>
    </location>
</feature>
<sequence>MFLLKGKREGAQTEERKHRTEHRPIEEASVPSTLIYPLSMHIGAPATPLVEEGDKVKIGTLIAEKAGFVSANIYSSVSGEVIEISDMNTTNGKGPCIAIKNDFQDEWDEPLFNEGEELDRERKLKIIEKAGIVGMGGATFPTSVKLSPPPEKKIDTLIINGAECEPYSTADHRLMVEYAKELIEGVRVLLEIVSATNVYIAVESNGHESVEALKKAIGDSDYIQVKELPTIYPQGSEKNLIKNLTGREVPPGGLPADVHVMLMNVATTYAVYEAVRLGKPLTKRITTVSGEPIKDPKNLWVRIGTPIEELIKECDGFQSAPGKMIHGGPMMGKPITSGRVPVTKGTSVITFLEPEEVTTDERTACIRCSECLNVCPVSLQPILISNAYENGDIDQAEQLGAMDCIDCGNCSYICPSKIPILDNIRSAKIEIRSRKEKK</sequence>
<name>A0A9J6R9B8_9BACI</name>
<dbReference type="PANTHER" id="PTHR43034">
    <property type="entry name" value="ION-TRANSLOCATING OXIDOREDUCTASE COMPLEX SUBUNIT C"/>
    <property type="match status" value="1"/>
</dbReference>
<organism evidence="11 12">
    <name type="scientific">Natronobacillus azotifigens</name>
    <dbReference type="NCBI Taxonomy" id="472978"/>
    <lineage>
        <taxon>Bacteria</taxon>
        <taxon>Bacillati</taxon>
        <taxon>Bacillota</taxon>
        <taxon>Bacilli</taxon>
        <taxon>Bacillales</taxon>
        <taxon>Bacillaceae</taxon>
        <taxon>Natronobacillus</taxon>
    </lineage>
</organism>
<evidence type="ECO:0000256" key="9">
    <source>
        <dbReference type="SAM" id="MobiDB-lite"/>
    </source>
</evidence>
<gene>
    <name evidence="11" type="primary">rsxC</name>
    <name evidence="8" type="synonym">rnfC</name>
    <name evidence="11" type="ORF">OWO01_03280</name>
</gene>
<dbReference type="PROSITE" id="PS51379">
    <property type="entry name" value="4FE4S_FER_2"/>
    <property type="match status" value="2"/>
</dbReference>
<dbReference type="InterPro" id="IPR011538">
    <property type="entry name" value="Nuo51_FMN-bd"/>
</dbReference>
<keyword evidence="12" id="KW-1185">Reference proteome</keyword>
<evidence type="ECO:0000313" key="11">
    <source>
        <dbReference type="EMBL" id="MCZ0702232.1"/>
    </source>
</evidence>
<dbReference type="GO" id="GO:0051539">
    <property type="term" value="F:4 iron, 4 sulfur cluster binding"/>
    <property type="evidence" value="ECO:0007669"/>
    <property type="project" value="UniProtKB-KW"/>
</dbReference>
<keyword evidence="6 8" id="KW-0408">Iron</keyword>
<evidence type="ECO:0000259" key="10">
    <source>
        <dbReference type="PROSITE" id="PS51379"/>
    </source>
</evidence>
<dbReference type="GO" id="GO:0022900">
    <property type="term" value="P:electron transport chain"/>
    <property type="evidence" value="ECO:0007669"/>
    <property type="project" value="UniProtKB-UniRule"/>
</dbReference>
<dbReference type="Gene3D" id="3.30.70.20">
    <property type="match status" value="1"/>
</dbReference>
<comment type="cofactor">
    <cofactor evidence="8">
        <name>[4Fe-4S] cluster</name>
        <dbReference type="ChEBI" id="CHEBI:49883"/>
    </cofactor>
    <text evidence="8">Binds 2 [4Fe-4S] clusters per subunit.</text>
</comment>
<reference evidence="11" key="1">
    <citation type="submission" date="2022-11" db="EMBL/GenBank/DDBJ databases">
        <title>WGS of Natronobacillus azotifigens 24KS-1, an anaerobic diazotrophic haloalkaliphile from soda-rich habitats.</title>
        <authorList>
            <person name="Sorokin D.Y."/>
            <person name="Merkel A.Y."/>
        </authorList>
    </citation>
    <scope>NUCLEOTIDE SEQUENCE</scope>
    <source>
        <strain evidence="11">24KS-1</strain>
    </source>
</reference>
<feature type="domain" description="4Fe-4S ferredoxin-type" evidence="10">
    <location>
        <begin position="395"/>
        <end position="424"/>
    </location>
</feature>
<evidence type="ECO:0000256" key="2">
    <source>
        <dbReference type="ARBA" id="ARBA00022485"/>
    </source>
</evidence>
<feature type="binding site" evidence="8">
    <location>
        <position position="414"/>
    </location>
    <ligand>
        <name>[4Fe-4S] cluster</name>
        <dbReference type="ChEBI" id="CHEBI:49883"/>
        <label>1</label>
    </ligand>
</feature>
<feature type="binding site" evidence="8">
    <location>
        <position position="371"/>
    </location>
    <ligand>
        <name>[4Fe-4S] cluster</name>
        <dbReference type="ChEBI" id="CHEBI:49883"/>
        <label>1</label>
    </ligand>
</feature>
<dbReference type="GO" id="GO:0009055">
    <property type="term" value="F:electron transfer activity"/>
    <property type="evidence" value="ECO:0007669"/>
    <property type="project" value="InterPro"/>
</dbReference>
<dbReference type="InterPro" id="IPR019554">
    <property type="entry name" value="Soluble_ligand-bd"/>
</dbReference>
<keyword evidence="7 8" id="KW-0411">Iron-sulfur</keyword>
<dbReference type="Pfam" id="PF01512">
    <property type="entry name" value="Complex1_51K"/>
    <property type="match status" value="1"/>
</dbReference>
<keyword evidence="8" id="KW-0472">Membrane</keyword>
<dbReference type="GO" id="GO:0005886">
    <property type="term" value="C:plasma membrane"/>
    <property type="evidence" value="ECO:0007669"/>
    <property type="project" value="UniProtKB-SubCell"/>
</dbReference>
<evidence type="ECO:0000256" key="3">
    <source>
        <dbReference type="ARBA" id="ARBA00022723"/>
    </source>
</evidence>
<dbReference type="NCBIfam" id="NF003454">
    <property type="entry name" value="PRK05035.1"/>
    <property type="match status" value="1"/>
</dbReference>
<evidence type="ECO:0000256" key="1">
    <source>
        <dbReference type="ARBA" id="ARBA00022448"/>
    </source>
</evidence>
<feature type="binding site" evidence="8">
    <location>
        <position position="375"/>
    </location>
    <ligand>
        <name>[4Fe-4S] cluster</name>
        <dbReference type="ChEBI" id="CHEBI:49883"/>
        <label>2</label>
    </ligand>
</feature>
<feature type="binding site" evidence="8">
    <location>
        <position position="407"/>
    </location>
    <ligand>
        <name>[4Fe-4S] cluster</name>
        <dbReference type="ChEBI" id="CHEBI:49883"/>
        <label>2</label>
    </ligand>
</feature>
<evidence type="ECO:0000256" key="5">
    <source>
        <dbReference type="ARBA" id="ARBA00022982"/>
    </source>
</evidence>
<comment type="similarity">
    <text evidence="8">Belongs to the 4Fe4S bacterial-type ferredoxin family. RnfC subfamily.</text>
</comment>
<dbReference type="RefSeq" id="WP_268778999.1">
    <property type="nucleotide sequence ID" value="NZ_JAPRAT010000004.1"/>
</dbReference>
<feature type="binding site" evidence="8">
    <location>
        <position position="365"/>
    </location>
    <ligand>
        <name>[4Fe-4S] cluster</name>
        <dbReference type="ChEBI" id="CHEBI:49883"/>
        <label>1</label>
    </ligand>
</feature>
<feature type="domain" description="4Fe-4S ferredoxin-type" evidence="10">
    <location>
        <begin position="355"/>
        <end position="387"/>
    </location>
</feature>
<keyword evidence="4 8" id="KW-0677">Repeat</keyword>
<feature type="binding site" evidence="8">
    <location>
        <position position="368"/>
    </location>
    <ligand>
        <name>[4Fe-4S] cluster</name>
        <dbReference type="ChEBI" id="CHEBI:49883"/>
        <label>1</label>
    </ligand>
</feature>
<comment type="function">
    <text evidence="8">Part of a membrane-bound complex that couples electron transfer with translocation of ions across the membrane.</text>
</comment>
<keyword evidence="5 8" id="KW-0249">Electron transport</keyword>
<comment type="subcellular location">
    <subcellularLocation>
        <location evidence="8">Cell membrane</location>
        <topology evidence="8">Peripheral membrane protein</topology>
    </subcellularLocation>
</comment>
<dbReference type="InterPro" id="IPR010208">
    <property type="entry name" value="Ion_transpt_RnfC/RsxC"/>
</dbReference>
<comment type="subunit">
    <text evidence="8">The complex is composed of six subunits: RnfA, RnfB, RnfC, RnfD, RnfE and RnfG.</text>
</comment>
<dbReference type="InterPro" id="IPR017900">
    <property type="entry name" value="4Fe4S_Fe_S_CS"/>
</dbReference>
<dbReference type="InterPro" id="IPR026902">
    <property type="entry name" value="RnfC_N"/>
</dbReference>
<proteinExistence type="inferred from homology"/>
<dbReference type="PANTHER" id="PTHR43034:SF2">
    <property type="entry name" value="ION-TRANSLOCATING OXIDOREDUCTASE COMPLEX SUBUNIT C"/>
    <property type="match status" value="1"/>
</dbReference>
<feature type="binding site" evidence="8">
    <location>
        <position position="410"/>
    </location>
    <ligand>
        <name>[4Fe-4S] cluster</name>
        <dbReference type="ChEBI" id="CHEBI:49883"/>
        <label>2</label>
    </ligand>
</feature>
<dbReference type="Pfam" id="PF13237">
    <property type="entry name" value="Fer4_10"/>
    <property type="match status" value="1"/>
</dbReference>
<protein>
    <recommendedName>
        <fullName evidence="8">Ion-translocating oxidoreductase complex subunit C</fullName>
        <ecNumber evidence="8">7.-.-.-</ecNumber>
    </recommendedName>
    <alternativeName>
        <fullName evidence="8">Rnf electron transport complex subunit C</fullName>
    </alternativeName>
</protein>
<dbReference type="SUPFAM" id="SSF46548">
    <property type="entry name" value="alpha-helical ferredoxin"/>
    <property type="match status" value="1"/>
</dbReference>
<evidence type="ECO:0000313" key="12">
    <source>
        <dbReference type="Proteomes" id="UP001084197"/>
    </source>
</evidence>
<feature type="binding site" evidence="8">
    <location>
        <position position="404"/>
    </location>
    <ligand>
        <name>[4Fe-4S] cluster</name>
        <dbReference type="ChEBI" id="CHEBI:49883"/>
        <label>2</label>
    </ligand>
</feature>
<evidence type="ECO:0000256" key="6">
    <source>
        <dbReference type="ARBA" id="ARBA00023004"/>
    </source>
</evidence>
<keyword evidence="3 8" id="KW-0479">Metal-binding</keyword>
<dbReference type="PROSITE" id="PS00198">
    <property type="entry name" value="4FE4S_FER_1"/>
    <property type="match status" value="1"/>
</dbReference>
<dbReference type="AlphaFoldDB" id="A0A9J6R9B8"/>
<dbReference type="EC" id="7.-.-.-" evidence="8"/>
<comment type="caution">
    <text evidence="11">The sequence shown here is derived from an EMBL/GenBank/DDBJ whole genome shotgun (WGS) entry which is preliminary data.</text>
</comment>
<keyword evidence="8" id="KW-1278">Translocase</keyword>
<dbReference type="SUPFAM" id="SSF142019">
    <property type="entry name" value="Nqo1 FMN-binding domain-like"/>
    <property type="match status" value="1"/>
</dbReference>
<dbReference type="Pfam" id="PF10531">
    <property type="entry name" value="SLBB"/>
    <property type="match status" value="1"/>
</dbReference>
<evidence type="ECO:0000256" key="4">
    <source>
        <dbReference type="ARBA" id="ARBA00022737"/>
    </source>
</evidence>
<accession>A0A9J6R9B8</accession>
<dbReference type="Gene3D" id="3.40.50.11540">
    <property type="entry name" value="NADH-ubiquinone oxidoreductase 51kDa subunit"/>
    <property type="match status" value="1"/>
</dbReference>
<keyword evidence="1 8" id="KW-0813">Transport</keyword>
<dbReference type="EMBL" id="JAPRAT010000004">
    <property type="protein sequence ID" value="MCZ0702232.1"/>
    <property type="molecule type" value="Genomic_DNA"/>
</dbReference>
<keyword evidence="8" id="KW-1003">Cell membrane</keyword>
<dbReference type="Pfam" id="PF13375">
    <property type="entry name" value="RnfC_N"/>
    <property type="match status" value="1"/>
</dbReference>
<evidence type="ECO:0000256" key="8">
    <source>
        <dbReference type="HAMAP-Rule" id="MF_00461"/>
    </source>
</evidence>
<dbReference type="InterPro" id="IPR017896">
    <property type="entry name" value="4Fe4S_Fe-S-bd"/>
</dbReference>
<dbReference type="HAMAP" id="MF_00461">
    <property type="entry name" value="RsxC_RnfC"/>
    <property type="match status" value="1"/>
</dbReference>